<sequence>MNTNDLTVYDELPIELKRYILDFIYLTRLDWKTCRLTESEGIKQLAKLFTHDQVLANGSWKIDKQNPDFYYRLLYGRVDRKKERDALFPRKYLRLTVWNIF</sequence>
<evidence type="ECO:0000313" key="1">
    <source>
        <dbReference type="EMBL" id="QHS79166.1"/>
    </source>
</evidence>
<accession>A0A6C0AHN9</accession>
<name>A0A6C0AHN9_9ZZZZ</name>
<reference evidence="1" key="1">
    <citation type="journal article" date="2020" name="Nature">
        <title>Giant virus diversity and host interactions through global metagenomics.</title>
        <authorList>
            <person name="Schulz F."/>
            <person name="Roux S."/>
            <person name="Paez-Espino D."/>
            <person name="Jungbluth S."/>
            <person name="Walsh D.A."/>
            <person name="Denef V.J."/>
            <person name="McMahon K.D."/>
            <person name="Konstantinidis K.T."/>
            <person name="Eloe-Fadrosh E.A."/>
            <person name="Kyrpides N.C."/>
            <person name="Woyke T."/>
        </authorList>
    </citation>
    <scope>NUCLEOTIDE SEQUENCE</scope>
    <source>
        <strain evidence="1">GVMAG-S-1035118-87</strain>
    </source>
</reference>
<dbReference type="EMBL" id="MN740626">
    <property type="protein sequence ID" value="QHS79166.1"/>
    <property type="molecule type" value="Genomic_DNA"/>
</dbReference>
<proteinExistence type="predicted"/>
<dbReference type="AlphaFoldDB" id="A0A6C0AHN9"/>
<organism evidence="1">
    <name type="scientific">viral metagenome</name>
    <dbReference type="NCBI Taxonomy" id="1070528"/>
    <lineage>
        <taxon>unclassified sequences</taxon>
        <taxon>metagenomes</taxon>
        <taxon>organismal metagenomes</taxon>
    </lineage>
</organism>
<protein>
    <submittedName>
        <fullName evidence="1">Uncharacterized protein</fullName>
    </submittedName>
</protein>